<dbReference type="Proteomes" id="UP000095287">
    <property type="component" value="Unplaced"/>
</dbReference>
<reference evidence="2" key="1">
    <citation type="submission" date="2016-11" db="UniProtKB">
        <authorList>
            <consortium name="WormBaseParasite"/>
        </authorList>
    </citation>
    <scope>IDENTIFICATION</scope>
</reference>
<protein>
    <submittedName>
        <fullName evidence="2">Cytochrome P450</fullName>
    </submittedName>
</protein>
<sequence>MVHSIVPEKPPVWNVFHDRMISAMHEKEINFYKEKLVTMVDQLSEESSELFIDRPRFVNAVVVVANETSPGELLK</sequence>
<keyword evidence="1" id="KW-1185">Reference proteome</keyword>
<accession>A0A1I7Y158</accession>
<evidence type="ECO:0000313" key="1">
    <source>
        <dbReference type="Proteomes" id="UP000095287"/>
    </source>
</evidence>
<dbReference type="AlphaFoldDB" id="A0A1I7Y158"/>
<proteinExistence type="predicted"/>
<dbReference type="WBParaSite" id="L893_g11543.t1">
    <property type="protein sequence ID" value="L893_g11543.t1"/>
    <property type="gene ID" value="L893_g11543"/>
</dbReference>
<organism evidence="1 2">
    <name type="scientific">Steinernema glaseri</name>
    <dbReference type="NCBI Taxonomy" id="37863"/>
    <lineage>
        <taxon>Eukaryota</taxon>
        <taxon>Metazoa</taxon>
        <taxon>Ecdysozoa</taxon>
        <taxon>Nematoda</taxon>
        <taxon>Chromadorea</taxon>
        <taxon>Rhabditida</taxon>
        <taxon>Tylenchina</taxon>
        <taxon>Panagrolaimomorpha</taxon>
        <taxon>Strongyloidoidea</taxon>
        <taxon>Steinernematidae</taxon>
        <taxon>Steinernema</taxon>
    </lineage>
</organism>
<evidence type="ECO:0000313" key="2">
    <source>
        <dbReference type="WBParaSite" id="L893_g11543.t1"/>
    </source>
</evidence>
<name>A0A1I7Y158_9BILA</name>